<name>A0A1Y2IY43_TRAC3</name>
<reference evidence="3 4" key="1">
    <citation type="journal article" date="2015" name="Biotechnol. Biofuels">
        <title>Enhanced degradation of softwood versus hardwood by the white-rot fungus Pycnoporus coccineus.</title>
        <authorList>
            <person name="Couturier M."/>
            <person name="Navarro D."/>
            <person name="Chevret D."/>
            <person name="Henrissat B."/>
            <person name="Piumi F."/>
            <person name="Ruiz-Duenas F.J."/>
            <person name="Martinez A.T."/>
            <person name="Grigoriev I.V."/>
            <person name="Riley R."/>
            <person name="Lipzen A."/>
            <person name="Berrin J.G."/>
            <person name="Master E.R."/>
            <person name="Rosso M.N."/>
        </authorList>
    </citation>
    <scope>NUCLEOTIDE SEQUENCE [LARGE SCALE GENOMIC DNA]</scope>
    <source>
        <strain evidence="3 4">BRFM310</strain>
    </source>
</reference>
<keyword evidence="2" id="KW-0812">Transmembrane</keyword>
<proteinExistence type="predicted"/>
<organism evidence="3 4">
    <name type="scientific">Trametes coccinea (strain BRFM310)</name>
    <name type="common">Pycnoporus coccineus</name>
    <dbReference type="NCBI Taxonomy" id="1353009"/>
    <lineage>
        <taxon>Eukaryota</taxon>
        <taxon>Fungi</taxon>
        <taxon>Dikarya</taxon>
        <taxon>Basidiomycota</taxon>
        <taxon>Agaricomycotina</taxon>
        <taxon>Agaricomycetes</taxon>
        <taxon>Polyporales</taxon>
        <taxon>Polyporaceae</taxon>
        <taxon>Trametes</taxon>
    </lineage>
</organism>
<evidence type="ECO:0000256" key="2">
    <source>
        <dbReference type="SAM" id="Phobius"/>
    </source>
</evidence>
<dbReference type="AlphaFoldDB" id="A0A1Y2IY43"/>
<protein>
    <submittedName>
        <fullName evidence="3">Uncharacterized protein</fullName>
    </submittedName>
</protein>
<evidence type="ECO:0000256" key="1">
    <source>
        <dbReference type="SAM" id="MobiDB-lite"/>
    </source>
</evidence>
<feature type="region of interest" description="Disordered" evidence="1">
    <location>
        <begin position="1"/>
        <end position="20"/>
    </location>
</feature>
<dbReference type="Proteomes" id="UP000193067">
    <property type="component" value="Unassembled WGS sequence"/>
</dbReference>
<evidence type="ECO:0000313" key="4">
    <source>
        <dbReference type="Proteomes" id="UP000193067"/>
    </source>
</evidence>
<sequence length="349" mass="39472">MSDETRNTTSQNVEDRSSAELSDPLDVVMTAMTSEEAGNSAVGGHGVSLTGESAHPSGPVVLNPGKLKRFDWLPLIITSWHVPILGLAYFAHVRYRRLSPRRLPPFTPMKLPGVYGSLAIWQFVFNASYLNEVEIDTKQELLAVRMIRVVNETLAVKLRGSHKSAIDNLDPETKSTLRSLLEKEYRGYSLTEKLNWWHHNWRSDENTRLYTTCLWLVILEGHGKEIPWKDLKTCATHLANECSTTPEMDSLDYLWTPLYALLASVPLAMLARRTRIPAFFLPLNGIQRLLIGATIYSGPIQRYEHYSQLRNLQQSERIAKIVEEWLNARLIAEKARNEKQSGSATSSSA</sequence>
<feature type="transmembrane region" description="Helical" evidence="2">
    <location>
        <begin position="72"/>
        <end position="91"/>
    </location>
</feature>
<keyword evidence="2" id="KW-0472">Membrane</keyword>
<dbReference type="EMBL" id="KZ084092">
    <property type="protein sequence ID" value="OSD05573.1"/>
    <property type="molecule type" value="Genomic_DNA"/>
</dbReference>
<keyword evidence="2" id="KW-1133">Transmembrane helix</keyword>
<keyword evidence="4" id="KW-1185">Reference proteome</keyword>
<accession>A0A1Y2IY43</accession>
<gene>
    <name evidence="3" type="ORF">PYCCODRAFT_1432107</name>
</gene>
<evidence type="ECO:0000313" key="3">
    <source>
        <dbReference type="EMBL" id="OSD05573.1"/>
    </source>
</evidence>
<dbReference type="OrthoDB" id="2752228at2759"/>